<dbReference type="InterPro" id="IPR002930">
    <property type="entry name" value="GCV_H"/>
</dbReference>
<dbReference type="Proteomes" id="UP000176938">
    <property type="component" value="Unassembled WGS sequence"/>
</dbReference>
<reference evidence="6 7" key="1">
    <citation type="journal article" date="2016" name="Nat. Commun.">
        <title>Thousands of microbial genomes shed light on interconnected biogeochemical processes in an aquifer system.</title>
        <authorList>
            <person name="Anantharaman K."/>
            <person name="Brown C.T."/>
            <person name="Hug L.A."/>
            <person name="Sharon I."/>
            <person name="Castelle C.J."/>
            <person name="Probst A.J."/>
            <person name="Thomas B.C."/>
            <person name="Singh A."/>
            <person name="Wilkins M.J."/>
            <person name="Karaoz U."/>
            <person name="Brodie E.L."/>
            <person name="Williams K.H."/>
            <person name="Hubbard S.S."/>
            <person name="Banfield J.F."/>
        </authorList>
    </citation>
    <scope>NUCLEOTIDE SEQUENCE [LARGE SCALE GENOMIC DNA]</scope>
</reference>
<evidence type="ECO:0000256" key="2">
    <source>
        <dbReference type="ARBA" id="ARBA00022823"/>
    </source>
</evidence>
<dbReference type="AlphaFoldDB" id="A0A1F4RFU8"/>
<comment type="caution">
    <text evidence="6">The sequence shown here is derived from an EMBL/GenBank/DDBJ whole genome shotgun (WGS) entry which is preliminary data.</text>
</comment>
<dbReference type="NCBIfam" id="TIGR00527">
    <property type="entry name" value="gcvH"/>
    <property type="match status" value="1"/>
</dbReference>
<evidence type="ECO:0000259" key="5">
    <source>
        <dbReference type="PROSITE" id="PS50968"/>
    </source>
</evidence>
<dbReference type="GO" id="GO:0005960">
    <property type="term" value="C:glycine cleavage complex"/>
    <property type="evidence" value="ECO:0007669"/>
    <property type="project" value="InterPro"/>
</dbReference>
<comment type="function">
    <text evidence="3">The glycine cleavage system catalyzes the degradation of glycine. The H protein shuttles the methylamine group of glycine from the P protein to the T protein.</text>
</comment>
<dbReference type="SUPFAM" id="SSF51230">
    <property type="entry name" value="Single hybrid motif"/>
    <property type="match status" value="1"/>
</dbReference>
<comment type="cofactor">
    <cofactor evidence="3">
        <name>(R)-lipoate</name>
        <dbReference type="ChEBI" id="CHEBI:83088"/>
    </cofactor>
    <text evidence="3">Binds 1 lipoyl cofactor covalently.</text>
</comment>
<comment type="subunit">
    <text evidence="3">The glycine cleavage system is composed of four proteins: P, T, L and H.</text>
</comment>
<dbReference type="InterPro" id="IPR011053">
    <property type="entry name" value="Single_hybrid_motif"/>
</dbReference>
<dbReference type="PROSITE" id="PS50968">
    <property type="entry name" value="BIOTINYL_LIPOYL"/>
    <property type="match status" value="1"/>
</dbReference>
<evidence type="ECO:0000256" key="3">
    <source>
        <dbReference type="HAMAP-Rule" id="MF_00272"/>
    </source>
</evidence>
<dbReference type="Pfam" id="PF01597">
    <property type="entry name" value="GCV_H"/>
    <property type="match status" value="1"/>
</dbReference>
<comment type="similarity">
    <text evidence="1 3">Belongs to the GcvH family.</text>
</comment>
<evidence type="ECO:0000313" key="7">
    <source>
        <dbReference type="Proteomes" id="UP000176938"/>
    </source>
</evidence>
<evidence type="ECO:0000256" key="1">
    <source>
        <dbReference type="ARBA" id="ARBA00009249"/>
    </source>
</evidence>
<dbReference type="InterPro" id="IPR033753">
    <property type="entry name" value="GCV_H/Fam206"/>
</dbReference>
<dbReference type="InterPro" id="IPR000089">
    <property type="entry name" value="Biotin_lipoyl"/>
</dbReference>
<protein>
    <recommendedName>
        <fullName evidence="3">Glycine cleavage system H protein</fullName>
    </recommendedName>
</protein>
<dbReference type="CDD" id="cd06848">
    <property type="entry name" value="GCS_H"/>
    <property type="match status" value="1"/>
</dbReference>
<gene>
    <name evidence="3" type="primary">gcvH</name>
    <name evidence="6" type="ORF">A3H38_00505</name>
</gene>
<dbReference type="HAMAP" id="MF_00272">
    <property type="entry name" value="GcvH"/>
    <property type="match status" value="1"/>
</dbReference>
<proteinExistence type="inferred from homology"/>
<feature type="domain" description="Lipoyl-binding" evidence="5">
    <location>
        <begin position="21"/>
        <end position="103"/>
    </location>
</feature>
<accession>A0A1F4RFU8</accession>
<dbReference type="GO" id="GO:0019464">
    <property type="term" value="P:glycine decarboxylation via glycine cleavage system"/>
    <property type="evidence" value="ECO:0007669"/>
    <property type="project" value="UniProtKB-UniRule"/>
</dbReference>
<dbReference type="GO" id="GO:0009249">
    <property type="term" value="P:protein lipoylation"/>
    <property type="evidence" value="ECO:0007669"/>
    <property type="project" value="TreeGrafter"/>
</dbReference>
<sequence length="124" mass="13762">MIPKELKYSQDHEWVKVDGKVVTIGITHHAQDQLGDIVYVELPQIGEEYNAHDEFGVVESVKSVSSLFCPVSGKVVEANGELANSAQLVNEDPYGKAWMIKVEMVDPSELDNLLSAEDYKKLVS</sequence>
<feature type="modified residue" description="N6-lipoyllysine" evidence="3 4">
    <location>
        <position position="62"/>
    </location>
</feature>
<dbReference type="PANTHER" id="PTHR11715:SF3">
    <property type="entry name" value="GLYCINE CLEAVAGE SYSTEM H PROTEIN-RELATED"/>
    <property type="match status" value="1"/>
</dbReference>
<organism evidence="6 7">
    <name type="scientific">candidate division WOR-1 bacterium RIFCSPLOWO2_02_FULL_46_20</name>
    <dbReference type="NCBI Taxonomy" id="1802567"/>
    <lineage>
        <taxon>Bacteria</taxon>
        <taxon>Bacillati</taxon>
        <taxon>Saganbacteria</taxon>
    </lineage>
</organism>
<keyword evidence="2 3" id="KW-0450">Lipoyl</keyword>
<dbReference type="EMBL" id="METP01000012">
    <property type="protein sequence ID" value="OGC06996.1"/>
    <property type="molecule type" value="Genomic_DNA"/>
</dbReference>
<dbReference type="GO" id="GO:0005829">
    <property type="term" value="C:cytosol"/>
    <property type="evidence" value="ECO:0007669"/>
    <property type="project" value="TreeGrafter"/>
</dbReference>
<dbReference type="PANTHER" id="PTHR11715">
    <property type="entry name" value="GLYCINE CLEAVAGE SYSTEM H PROTEIN"/>
    <property type="match status" value="1"/>
</dbReference>
<dbReference type="NCBIfam" id="NF002270">
    <property type="entry name" value="PRK01202.1"/>
    <property type="match status" value="1"/>
</dbReference>
<name>A0A1F4RFU8_UNCSA</name>
<dbReference type="Gene3D" id="2.40.50.100">
    <property type="match status" value="1"/>
</dbReference>
<evidence type="ECO:0000313" key="6">
    <source>
        <dbReference type="EMBL" id="OGC06996.1"/>
    </source>
</evidence>
<evidence type="ECO:0000256" key="4">
    <source>
        <dbReference type="PIRSR" id="PIRSR617453-50"/>
    </source>
</evidence>
<dbReference type="InterPro" id="IPR017453">
    <property type="entry name" value="GCV_H_sub"/>
</dbReference>